<feature type="transmembrane region" description="Helical" evidence="1">
    <location>
        <begin position="268"/>
        <end position="289"/>
    </location>
</feature>
<feature type="transmembrane region" description="Helical" evidence="1">
    <location>
        <begin position="149"/>
        <end position="168"/>
    </location>
</feature>
<dbReference type="GO" id="GO:0005886">
    <property type="term" value="C:plasma membrane"/>
    <property type="evidence" value="ECO:0007669"/>
    <property type="project" value="UniProtKB-SubCell"/>
</dbReference>
<feature type="transmembrane region" description="Helical" evidence="1">
    <location>
        <begin position="21"/>
        <end position="43"/>
    </location>
</feature>
<dbReference type="EMBL" id="AFZE01000008">
    <property type="protein sequence ID" value="EHL15927.1"/>
    <property type="molecule type" value="Genomic_DNA"/>
</dbReference>
<dbReference type="PANTHER" id="PTHR39177:SF1">
    <property type="entry name" value="ABC TRANSPORTER PERMEASE YTRC-RELATED"/>
    <property type="match status" value="1"/>
</dbReference>
<reference evidence="2 3" key="1">
    <citation type="submission" date="2011-08" db="EMBL/GenBank/DDBJ databases">
        <title>The Genome Sequence of Eubacteriaceae bacterium ACC19a.</title>
        <authorList>
            <consortium name="The Broad Institute Genome Sequencing Platform"/>
            <person name="Earl A."/>
            <person name="Ward D."/>
            <person name="Feldgarden M."/>
            <person name="Gevers D."/>
            <person name="Sizova M."/>
            <person name="Hazen A."/>
            <person name="Epstein S."/>
            <person name="Young S.K."/>
            <person name="Zeng Q."/>
            <person name="Gargeya S."/>
            <person name="Fitzgerald M."/>
            <person name="Haas B."/>
            <person name="Abouelleil A."/>
            <person name="Alvarado L."/>
            <person name="Arachchi H.M."/>
            <person name="Berlin A."/>
            <person name="Brown A."/>
            <person name="Chapman S.B."/>
            <person name="Chen Z."/>
            <person name="Dunbar C."/>
            <person name="Freedman E."/>
            <person name="Gearin G."/>
            <person name="Gellesch M."/>
            <person name="Goldberg J."/>
            <person name="Griggs A."/>
            <person name="Gujja S."/>
            <person name="Heiman D."/>
            <person name="Howarth C."/>
            <person name="Larson L."/>
            <person name="Lui A."/>
            <person name="MacDonald P.J.P."/>
            <person name="Montmayeur A."/>
            <person name="Murphy C."/>
            <person name="Neiman D."/>
            <person name="Pearson M."/>
            <person name="Priest M."/>
            <person name="Roberts A."/>
            <person name="Saif S."/>
            <person name="Shea T."/>
            <person name="Shenoy N."/>
            <person name="Sisk P."/>
            <person name="Stolte C."/>
            <person name="Sykes S."/>
            <person name="Wortman J."/>
            <person name="Nusbaum C."/>
            <person name="Birren B."/>
        </authorList>
    </citation>
    <scope>NUCLEOTIDE SEQUENCE [LARGE SCALE GENOMIC DNA]</scope>
    <source>
        <strain evidence="2 3">ACC19a</strain>
    </source>
</reference>
<feature type="transmembrane region" description="Helical" evidence="1">
    <location>
        <begin position="301"/>
        <end position="319"/>
    </location>
</feature>
<dbReference type="GO" id="GO:0140359">
    <property type="term" value="F:ABC-type transporter activity"/>
    <property type="evidence" value="ECO:0007669"/>
    <property type="project" value="InterPro"/>
</dbReference>
<keyword evidence="1" id="KW-1133">Transmembrane helix</keyword>
<dbReference type="BioCyc" id="EBAC796937-HMP:GMGH-1649-MONOMER"/>
<evidence type="ECO:0008006" key="4">
    <source>
        <dbReference type="Google" id="ProtNLM"/>
    </source>
</evidence>
<dbReference type="PANTHER" id="PTHR39177">
    <property type="entry name" value="ABC TRANSPORTER PERMEASE YTRC-RELATED"/>
    <property type="match status" value="1"/>
</dbReference>
<organism evidence="2 3">
    <name type="scientific">Peptoanaerobacter stomatis</name>
    <dbReference type="NCBI Taxonomy" id="796937"/>
    <lineage>
        <taxon>Bacteria</taxon>
        <taxon>Bacillati</taxon>
        <taxon>Bacillota</taxon>
        <taxon>Clostridia</taxon>
        <taxon>Peptostreptococcales</taxon>
        <taxon>Filifactoraceae</taxon>
        <taxon>Peptoanaerobacter</taxon>
    </lineage>
</organism>
<feature type="transmembrane region" description="Helical" evidence="1">
    <location>
        <begin position="175"/>
        <end position="196"/>
    </location>
</feature>
<evidence type="ECO:0000313" key="2">
    <source>
        <dbReference type="EMBL" id="EHL15927.1"/>
    </source>
</evidence>
<dbReference type="Proteomes" id="UP000006437">
    <property type="component" value="Unassembled WGS sequence"/>
</dbReference>
<dbReference type="InterPro" id="IPR053046">
    <property type="entry name" value="ABC-5_transporter"/>
</dbReference>
<gene>
    <name evidence="2" type="ORF">HMPREF9629_01641</name>
</gene>
<keyword evidence="1" id="KW-0812">Transmembrane</keyword>
<feature type="transmembrane region" description="Helical" evidence="1">
    <location>
        <begin position="230"/>
        <end position="248"/>
    </location>
</feature>
<keyword evidence="1" id="KW-0472">Membrane</keyword>
<comment type="caution">
    <text evidence="2">The sequence shown here is derived from an EMBL/GenBank/DDBJ whole genome shotgun (WGS) entry which is preliminary data.</text>
</comment>
<feature type="transmembrane region" description="Helical" evidence="1">
    <location>
        <begin position="63"/>
        <end position="84"/>
    </location>
</feature>
<evidence type="ECO:0000256" key="1">
    <source>
        <dbReference type="SAM" id="Phobius"/>
    </source>
</evidence>
<evidence type="ECO:0000313" key="3">
    <source>
        <dbReference type="Proteomes" id="UP000006437"/>
    </source>
</evidence>
<dbReference type="Pfam" id="PF12679">
    <property type="entry name" value="ABC2_membrane_2"/>
    <property type="match status" value="1"/>
</dbReference>
<feature type="transmembrane region" description="Helical" evidence="1">
    <location>
        <begin position="105"/>
        <end position="129"/>
    </location>
</feature>
<sequence>MSSKSLFNTTLIKKDLKILSPILYINIIYLIFSYPFRYTQAIIQLKNTAFNFYSFENLKSSEIFIVGSFFSALIAFLCAIILFANEKNKKTIEILSVAPFSRKQIYINKIITGLLVSIVPMIIIYMITYFIISTEPLLSSVLELQYFRFYMYVCVLISLVVFSYFIMVSMLFGSVISTFICGSIFAFLPLGFFLLLDELVNIPEKLIDFSAKFTPMMAQAFSIIYRNTNIWSLLIYSIIFLLAGYFLFEMYKMEKNSEFLTFKWTEPVFKIGVFLCSAVLGANIMKVMLYDISRFETMNEILGFIVGGVLGYFIPKAIISRNKVA</sequence>
<name>G9WZP0_9FIRM</name>
<accession>G9WZP0</accession>
<dbReference type="RefSeq" id="WP_009525870.1">
    <property type="nucleotide sequence ID" value="NZ_JH414557.1"/>
</dbReference>
<dbReference type="AlphaFoldDB" id="G9WZP0"/>
<dbReference type="HOGENOM" id="CLU_854867_0_0_9"/>
<proteinExistence type="predicted"/>
<protein>
    <recommendedName>
        <fullName evidence="4">ABC-2 family transporter protein</fullName>
    </recommendedName>
</protein>